<name>A0A0M0L5F3_9BACI</name>
<sequence>MVVKIKKYHGRNEDQLMELLQACFEEKSVRGLMNRAHDVYAAMVGTELAGIVFSWSNSFHPFCTYIRMLCHPCYRHLQVEEKLVEKALDNRKDSLPLQTSIWETSVNLKELYTKKGFKEIRRTYMTTLKVAHVVEHPFGRPENVELKTLADLAANKHLTDELAGLVKRNYEETHLDNPVAHFSVSEWKDIIFADDVIKNGSYVLVDQNEHHIAAYSFLHEGSQENFVELGWFGASDNEALILPIIQQQILDSLNNGIELITGEFDTTSTYAMNVLKHFPFAPSPTWITYRLT</sequence>
<dbReference type="Proteomes" id="UP000037558">
    <property type="component" value="Unassembled WGS sequence"/>
</dbReference>
<comment type="caution">
    <text evidence="1">The sequence shown here is derived from an EMBL/GenBank/DDBJ whole genome shotgun (WGS) entry which is preliminary data.</text>
</comment>
<evidence type="ECO:0000313" key="2">
    <source>
        <dbReference type="Proteomes" id="UP000037558"/>
    </source>
</evidence>
<gene>
    <name evidence="1" type="ORF">AMD01_09420</name>
</gene>
<dbReference type="InterPro" id="IPR016181">
    <property type="entry name" value="Acyl_CoA_acyltransferase"/>
</dbReference>
<dbReference type="PATRIC" id="fig|284581.3.peg.1953"/>
<evidence type="ECO:0000313" key="1">
    <source>
        <dbReference type="EMBL" id="KOO46087.1"/>
    </source>
</evidence>
<protein>
    <recommendedName>
        <fullName evidence="3">N-acetyltransferase domain-containing protein</fullName>
    </recommendedName>
</protein>
<keyword evidence="2" id="KW-1185">Reference proteome</keyword>
<dbReference type="Gene3D" id="3.40.630.30">
    <property type="match status" value="1"/>
</dbReference>
<dbReference type="STRING" id="284581.AMD01_09420"/>
<accession>A0A0M0L5F3</accession>
<organism evidence="1 2">
    <name type="scientific">Priestia koreensis</name>
    <dbReference type="NCBI Taxonomy" id="284581"/>
    <lineage>
        <taxon>Bacteria</taxon>
        <taxon>Bacillati</taxon>
        <taxon>Bacillota</taxon>
        <taxon>Bacilli</taxon>
        <taxon>Bacillales</taxon>
        <taxon>Bacillaceae</taxon>
        <taxon>Priestia</taxon>
    </lineage>
</organism>
<reference evidence="2" key="1">
    <citation type="submission" date="2015-08" db="EMBL/GenBank/DDBJ databases">
        <title>Fjat-14210 dsm16467.</title>
        <authorList>
            <person name="Liu B."/>
            <person name="Wang J."/>
            <person name="Zhu Y."/>
            <person name="Liu G."/>
            <person name="Chen Q."/>
            <person name="Chen Z."/>
            <person name="Lan J."/>
            <person name="Che J."/>
            <person name="Ge C."/>
            <person name="Shi H."/>
            <person name="Pan Z."/>
            <person name="Liu X."/>
        </authorList>
    </citation>
    <scope>NUCLEOTIDE SEQUENCE [LARGE SCALE GENOMIC DNA]</scope>
    <source>
        <strain evidence="2">DSM 16467</strain>
    </source>
</reference>
<dbReference type="RefSeq" id="WP_053401150.1">
    <property type="nucleotide sequence ID" value="NZ_JBBCZF010000004.1"/>
</dbReference>
<dbReference type="AlphaFoldDB" id="A0A0M0L5F3"/>
<dbReference type="EMBL" id="LILC01000013">
    <property type="protein sequence ID" value="KOO46087.1"/>
    <property type="molecule type" value="Genomic_DNA"/>
</dbReference>
<proteinExistence type="predicted"/>
<dbReference type="OrthoDB" id="2720396at2"/>
<dbReference type="SUPFAM" id="SSF55729">
    <property type="entry name" value="Acyl-CoA N-acyltransferases (Nat)"/>
    <property type="match status" value="1"/>
</dbReference>
<evidence type="ECO:0008006" key="3">
    <source>
        <dbReference type="Google" id="ProtNLM"/>
    </source>
</evidence>